<evidence type="ECO:0000256" key="3">
    <source>
        <dbReference type="ARBA" id="ARBA00022475"/>
    </source>
</evidence>
<dbReference type="Proteomes" id="UP000249354">
    <property type="component" value="Unassembled WGS sequence"/>
</dbReference>
<accession>A0A2W4TSH8</accession>
<evidence type="ECO:0000259" key="9">
    <source>
        <dbReference type="Pfam" id="PF20730"/>
    </source>
</evidence>
<feature type="transmembrane region" description="Helical" evidence="7">
    <location>
        <begin position="48"/>
        <end position="65"/>
    </location>
</feature>
<keyword evidence="3" id="KW-1003">Cell membrane</keyword>
<comment type="similarity">
    <text evidence="2">Belongs to the UPF0702 family.</text>
</comment>
<sequence>MDYSLSSALFMGWGGILETVITGILSYFGIIVLLRLSGKRTLSKWNSFDFVVTIAFGSILASALLSSGTALVQSLVAVAVLILLQFIITWTAVRSGAVQALIKSEPSLLLFKGEMIDSILKKQRVAEGEVLAAIRLSGHSSIGEVDAVILETDGSFSVIQKVDVENASAMKDVRDFKKHVAAFVRDPNSYSGSTAGHNSDN</sequence>
<evidence type="ECO:0000256" key="4">
    <source>
        <dbReference type="ARBA" id="ARBA00022692"/>
    </source>
</evidence>
<proteinExistence type="inferred from homology"/>
<evidence type="ECO:0000256" key="5">
    <source>
        <dbReference type="ARBA" id="ARBA00022989"/>
    </source>
</evidence>
<protein>
    <submittedName>
        <fullName evidence="10">DUF421 domain-containing protein</fullName>
    </submittedName>
</protein>
<evidence type="ECO:0000256" key="6">
    <source>
        <dbReference type="ARBA" id="ARBA00023136"/>
    </source>
</evidence>
<name>A0A2W4TSH8_9CYAN</name>
<dbReference type="InterPro" id="IPR023090">
    <property type="entry name" value="UPF0702_alpha/beta_dom_sf"/>
</dbReference>
<organism evidence="10 11">
    <name type="scientific">Leptolyngbya foveolarum</name>
    <dbReference type="NCBI Taxonomy" id="47253"/>
    <lineage>
        <taxon>Bacteria</taxon>
        <taxon>Bacillati</taxon>
        <taxon>Cyanobacteriota</taxon>
        <taxon>Cyanophyceae</taxon>
        <taxon>Leptolyngbyales</taxon>
        <taxon>Leptolyngbyaceae</taxon>
        <taxon>Leptolyngbya group</taxon>
        <taxon>Leptolyngbya</taxon>
    </lineage>
</organism>
<evidence type="ECO:0000256" key="2">
    <source>
        <dbReference type="ARBA" id="ARBA00006448"/>
    </source>
</evidence>
<comment type="subcellular location">
    <subcellularLocation>
        <location evidence="1">Cell membrane</location>
        <topology evidence="1">Multi-pass membrane protein</topology>
    </subcellularLocation>
</comment>
<dbReference type="Pfam" id="PF04239">
    <property type="entry name" value="DUF421"/>
    <property type="match status" value="1"/>
</dbReference>
<dbReference type="Pfam" id="PF20730">
    <property type="entry name" value="YetF_N"/>
    <property type="match status" value="1"/>
</dbReference>
<reference evidence="11" key="1">
    <citation type="submission" date="2018-04" db="EMBL/GenBank/DDBJ databases">
        <authorList>
            <person name="Cornet L."/>
        </authorList>
    </citation>
    <scope>NUCLEOTIDE SEQUENCE [LARGE SCALE GENOMIC DNA]</scope>
</reference>
<keyword evidence="4 7" id="KW-0812">Transmembrane</keyword>
<dbReference type="PANTHER" id="PTHR34582">
    <property type="entry name" value="UPF0702 TRANSMEMBRANE PROTEIN YCAP"/>
    <property type="match status" value="1"/>
</dbReference>
<feature type="transmembrane region" description="Helical" evidence="7">
    <location>
        <begin position="12"/>
        <end position="36"/>
    </location>
</feature>
<comment type="caution">
    <text evidence="10">The sequence shown here is derived from an EMBL/GenBank/DDBJ whole genome shotgun (WGS) entry which is preliminary data.</text>
</comment>
<keyword evidence="6 7" id="KW-0472">Membrane</keyword>
<dbReference type="Gene3D" id="3.30.240.20">
    <property type="entry name" value="bsu07140 like domains"/>
    <property type="match status" value="1"/>
</dbReference>
<evidence type="ECO:0000313" key="11">
    <source>
        <dbReference type="Proteomes" id="UP000249354"/>
    </source>
</evidence>
<dbReference type="InterPro" id="IPR048454">
    <property type="entry name" value="YetF_N"/>
</dbReference>
<gene>
    <name evidence="10" type="ORF">DCF25_21150</name>
</gene>
<dbReference type="AlphaFoldDB" id="A0A2W4TSH8"/>
<evidence type="ECO:0000256" key="1">
    <source>
        <dbReference type="ARBA" id="ARBA00004651"/>
    </source>
</evidence>
<reference evidence="10 11" key="2">
    <citation type="submission" date="2018-06" db="EMBL/GenBank/DDBJ databases">
        <title>Metagenomic assembly of (sub)arctic Cyanobacteria and their associated microbiome from non-axenic cultures.</title>
        <authorList>
            <person name="Baurain D."/>
        </authorList>
    </citation>
    <scope>NUCLEOTIDE SEQUENCE [LARGE SCALE GENOMIC DNA]</scope>
    <source>
        <strain evidence="10">ULC129bin1</strain>
    </source>
</reference>
<keyword evidence="5 7" id="KW-1133">Transmembrane helix</keyword>
<dbReference type="GO" id="GO:0005886">
    <property type="term" value="C:plasma membrane"/>
    <property type="evidence" value="ECO:0007669"/>
    <property type="project" value="UniProtKB-SubCell"/>
</dbReference>
<evidence type="ECO:0000256" key="7">
    <source>
        <dbReference type="SAM" id="Phobius"/>
    </source>
</evidence>
<dbReference type="EMBL" id="QBMC01000233">
    <property type="protein sequence ID" value="PZO09967.1"/>
    <property type="molecule type" value="Genomic_DNA"/>
</dbReference>
<feature type="transmembrane region" description="Helical" evidence="7">
    <location>
        <begin position="71"/>
        <end position="93"/>
    </location>
</feature>
<feature type="domain" description="YetF-like N-terminal transmembrane" evidence="9">
    <location>
        <begin position="19"/>
        <end position="90"/>
    </location>
</feature>
<evidence type="ECO:0000313" key="10">
    <source>
        <dbReference type="EMBL" id="PZO09967.1"/>
    </source>
</evidence>
<dbReference type="InterPro" id="IPR007353">
    <property type="entry name" value="DUF421"/>
</dbReference>
<feature type="domain" description="YetF C-terminal" evidence="8">
    <location>
        <begin position="96"/>
        <end position="163"/>
    </location>
</feature>
<evidence type="ECO:0000259" key="8">
    <source>
        <dbReference type="Pfam" id="PF04239"/>
    </source>
</evidence>
<dbReference type="PANTHER" id="PTHR34582:SF6">
    <property type="entry name" value="UPF0702 TRANSMEMBRANE PROTEIN YCAP"/>
    <property type="match status" value="1"/>
</dbReference>